<gene>
    <name evidence="2" type="ORF">SKAU_G00145360</name>
</gene>
<dbReference type="AlphaFoldDB" id="A0A9Q1J4T7"/>
<evidence type="ECO:0000313" key="3">
    <source>
        <dbReference type="Proteomes" id="UP001152622"/>
    </source>
</evidence>
<feature type="region of interest" description="Disordered" evidence="1">
    <location>
        <begin position="1"/>
        <end position="35"/>
    </location>
</feature>
<comment type="caution">
    <text evidence="2">The sequence shown here is derived from an EMBL/GenBank/DDBJ whole genome shotgun (WGS) entry which is preliminary data.</text>
</comment>
<keyword evidence="3" id="KW-1185">Reference proteome</keyword>
<organism evidence="2 3">
    <name type="scientific">Synaphobranchus kaupii</name>
    <name type="common">Kaup's arrowtooth eel</name>
    <dbReference type="NCBI Taxonomy" id="118154"/>
    <lineage>
        <taxon>Eukaryota</taxon>
        <taxon>Metazoa</taxon>
        <taxon>Chordata</taxon>
        <taxon>Craniata</taxon>
        <taxon>Vertebrata</taxon>
        <taxon>Euteleostomi</taxon>
        <taxon>Actinopterygii</taxon>
        <taxon>Neopterygii</taxon>
        <taxon>Teleostei</taxon>
        <taxon>Anguilliformes</taxon>
        <taxon>Synaphobranchidae</taxon>
        <taxon>Synaphobranchus</taxon>
    </lineage>
</organism>
<dbReference type="EMBL" id="JAINUF010000004">
    <property type="protein sequence ID" value="KAJ8365705.1"/>
    <property type="molecule type" value="Genomic_DNA"/>
</dbReference>
<sequence length="125" mass="13533">MNAQDPTEKGTGESARRKPADGAPQGRRSRGSVRPSALWDRDVYCMSDTAPTRGLTRNGGRAVKWAVSQKGLTGRPWEKRGARVSPPCSAANYDKDMRVWTVCGPPTHQPSLDTFPILSPALSPS</sequence>
<reference evidence="2" key="1">
    <citation type="journal article" date="2023" name="Science">
        <title>Genome structures resolve the early diversification of teleost fishes.</title>
        <authorList>
            <person name="Parey E."/>
            <person name="Louis A."/>
            <person name="Montfort J."/>
            <person name="Bouchez O."/>
            <person name="Roques C."/>
            <person name="Iampietro C."/>
            <person name="Lluch J."/>
            <person name="Castinel A."/>
            <person name="Donnadieu C."/>
            <person name="Desvignes T."/>
            <person name="Floi Bucao C."/>
            <person name="Jouanno E."/>
            <person name="Wen M."/>
            <person name="Mejri S."/>
            <person name="Dirks R."/>
            <person name="Jansen H."/>
            <person name="Henkel C."/>
            <person name="Chen W.J."/>
            <person name="Zahm M."/>
            <person name="Cabau C."/>
            <person name="Klopp C."/>
            <person name="Thompson A.W."/>
            <person name="Robinson-Rechavi M."/>
            <person name="Braasch I."/>
            <person name="Lecointre G."/>
            <person name="Bobe J."/>
            <person name="Postlethwait J.H."/>
            <person name="Berthelot C."/>
            <person name="Roest Crollius H."/>
            <person name="Guiguen Y."/>
        </authorList>
    </citation>
    <scope>NUCLEOTIDE SEQUENCE</scope>
    <source>
        <strain evidence="2">WJC10195</strain>
    </source>
</reference>
<feature type="compositionally biased region" description="Basic and acidic residues" evidence="1">
    <location>
        <begin position="1"/>
        <end position="20"/>
    </location>
</feature>
<protein>
    <submittedName>
        <fullName evidence="2">Uncharacterized protein</fullName>
    </submittedName>
</protein>
<dbReference type="Proteomes" id="UP001152622">
    <property type="component" value="Chromosome 4"/>
</dbReference>
<accession>A0A9Q1J4T7</accession>
<proteinExistence type="predicted"/>
<evidence type="ECO:0000256" key="1">
    <source>
        <dbReference type="SAM" id="MobiDB-lite"/>
    </source>
</evidence>
<name>A0A9Q1J4T7_SYNKA</name>
<evidence type="ECO:0000313" key="2">
    <source>
        <dbReference type="EMBL" id="KAJ8365705.1"/>
    </source>
</evidence>